<evidence type="ECO:0000256" key="2">
    <source>
        <dbReference type="SAM" id="MobiDB-lite"/>
    </source>
</evidence>
<evidence type="ECO:0000259" key="3">
    <source>
        <dbReference type="PROSITE" id="PS50158"/>
    </source>
</evidence>
<dbReference type="PROSITE" id="PS50158">
    <property type="entry name" value="ZF_CCHC"/>
    <property type="match status" value="1"/>
</dbReference>
<keyword evidence="1" id="KW-0862">Zinc</keyword>
<accession>A0A448ZQZ2</accession>
<dbReference type="GO" id="GO:0008270">
    <property type="term" value="F:zinc ion binding"/>
    <property type="evidence" value="ECO:0007669"/>
    <property type="project" value="UniProtKB-KW"/>
</dbReference>
<feature type="compositionally biased region" description="Basic and acidic residues" evidence="2">
    <location>
        <begin position="57"/>
        <end position="79"/>
    </location>
</feature>
<dbReference type="InterPro" id="IPR001878">
    <property type="entry name" value="Znf_CCHC"/>
</dbReference>
<feature type="domain" description="CCHC-type" evidence="3">
    <location>
        <begin position="568"/>
        <end position="582"/>
    </location>
</feature>
<keyword evidence="1" id="KW-0863">Zinc-finger</keyword>
<dbReference type="AlphaFoldDB" id="A0A448ZQZ2"/>
<reference evidence="4 5" key="1">
    <citation type="submission" date="2019-01" db="EMBL/GenBank/DDBJ databases">
        <authorList>
            <person name="Ferrante I. M."/>
        </authorList>
    </citation>
    <scope>NUCLEOTIDE SEQUENCE [LARGE SCALE GENOMIC DNA]</scope>
    <source>
        <strain evidence="4 5">B856</strain>
    </source>
</reference>
<evidence type="ECO:0000313" key="5">
    <source>
        <dbReference type="Proteomes" id="UP000291116"/>
    </source>
</evidence>
<feature type="region of interest" description="Disordered" evidence="2">
    <location>
        <begin position="23"/>
        <end position="92"/>
    </location>
</feature>
<dbReference type="EMBL" id="CAACVS010000647">
    <property type="protein sequence ID" value="VEU44458.1"/>
    <property type="molecule type" value="Genomic_DNA"/>
</dbReference>
<keyword evidence="5" id="KW-1185">Reference proteome</keyword>
<evidence type="ECO:0000313" key="4">
    <source>
        <dbReference type="EMBL" id="VEU44458.1"/>
    </source>
</evidence>
<proteinExistence type="predicted"/>
<protein>
    <recommendedName>
        <fullName evidence="3">CCHC-type domain-containing protein</fullName>
    </recommendedName>
</protein>
<dbReference type="GO" id="GO:0003676">
    <property type="term" value="F:nucleic acid binding"/>
    <property type="evidence" value="ECO:0007669"/>
    <property type="project" value="InterPro"/>
</dbReference>
<feature type="region of interest" description="Disordered" evidence="2">
    <location>
        <begin position="179"/>
        <end position="200"/>
    </location>
</feature>
<feature type="region of interest" description="Disordered" evidence="2">
    <location>
        <begin position="243"/>
        <end position="263"/>
    </location>
</feature>
<feature type="region of interest" description="Disordered" evidence="2">
    <location>
        <begin position="130"/>
        <end position="154"/>
    </location>
</feature>
<dbReference type="InterPro" id="IPR029063">
    <property type="entry name" value="SAM-dependent_MTases_sf"/>
</dbReference>
<keyword evidence="1" id="KW-0479">Metal-binding</keyword>
<organism evidence="4 5">
    <name type="scientific">Pseudo-nitzschia multistriata</name>
    <dbReference type="NCBI Taxonomy" id="183589"/>
    <lineage>
        <taxon>Eukaryota</taxon>
        <taxon>Sar</taxon>
        <taxon>Stramenopiles</taxon>
        <taxon>Ochrophyta</taxon>
        <taxon>Bacillariophyta</taxon>
        <taxon>Bacillariophyceae</taxon>
        <taxon>Bacillariophycidae</taxon>
        <taxon>Bacillariales</taxon>
        <taxon>Bacillariaceae</taxon>
        <taxon>Pseudo-nitzschia</taxon>
    </lineage>
</organism>
<gene>
    <name evidence="4" type="ORF">PSNMU_V1.4_AUG-EV-PASAV3_0116140</name>
</gene>
<sequence>MAPSDPSPAAEIHSSLSLSHCWRVYPPPAERPVRNIKKRRGKCQALSGEGSSGKYNSKGEDKKEPPDNNPEHKLERNSEPQEITKAQPKTEFWRQKQQHYQYTYPYQVGDAVLMMVPRATTDIQTETQLQTVPMPGPTTDAEQPPTKRQKIDTSRDDLTVADISAEKLPRERAAATVGGNITTNGNCGQSTSSNRNSNNYLVSVPGRVVRITSDEKKGRMVHVQLTDPVGTTRVLSPKEQRKILQPNLAETPEQSPTASKPTKRTTIVLVEETLPFRRVVRYQLHSNAIASDRVLEIGCSTGALSQLVWKNHRYGALRNANKNDKEGAGASWIGMDHSQEMIDKCAEALAAHESRAVPGEEPPYSTKLVRVDALAEPQRAVREVGHPPTVVLIDIGGNRECGPVIQTISWVLESFGKVTSTATQGSSRNPSLRMVIVKSRALVRRLLSECCPTGVGGDPSLHANGTHLDSARGLLWNGSEWFSSALERDAKQRVESATVQNRFKHPLRAPMALSPVDGITPICRYHNYHRDGCRWYNSLKDEDGLTPACSIVSADVKSGSCPFDHDHCHACLQKGHIARNCPLLENQSFY</sequence>
<dbReference type="Proteomes" id="UP000291116">
    <property type="component" value="Unassembled WGS sequence"/>
</dbReference>
<name>A0A448ZQZ2_9STRA</name>
<evidence type="ECO:0000256" key="1">
    <source>
        <dbReference type="PROSITE-ProRule" id="PRU00047"/>
    </source>
</evidence>
<dbReference type="Gene3D" id="3.40.50.150">
    <property type="entry name" value="Vaccinia Virus protein VP39"/>
    <property type="match status" value="1"/>
</dbReference>
<dbReference type="InterPro" id="IPR036875">
    <property type="entry name" value="Znf_CCHC_sf"/>
</dbReference>
<dbReference type="SUPFAM" id="SSF53335">
    <property type="entry name" value="S-adenosyl-L-methionine-dependent methyltransferases"/>
    <property type="match status" value="1"/>
</dbReference>
<dbReference type="OrthoDB" id="542683at2759"/>
<dbReference type="SUPFAM" id="SSF57756">
    <property type="entry name" value="Retrovirus zinc finger-like domains"/>
    <property type="match status" value="1"/>
</dbReference>